<accession>A0A1M5A876</accession>
<dbReference type="PANTHER" id="PTHR37946">
    <property type="entry name" value="SLL1969 PROTEIN"/>
    <property type="match status" value="1"/>
</dbReference>
<evidence type="ECO:0000313" key="3">
    <source>
        <dbReference type="Proteomes" id="UP000184170"/>
    </source>
</evidence>
<evidence type="ECO:0000259" key="1">
    <source>
        <dbReference type="Pfam" id="PF12697"/>
    </source>
</evidence>
<dbReference type="RefSeq" id="WP_143186919.1">
    <property type="nucleotide sequence ID" value="NZ_FQVA01000001.1"/>
</dbReference>
<proteinExistence type="predicted"/>
<dbReference type="Proteomes" id="UP000184170">
    <property type="component" value="Unassembled WGS sequence"/>
</dbReference>
<dbReference type="PANTHER" id="PTHR37946:SF1">
    <property type="entry name" value="SLL1969 PROTEIN"/>
    <property type="match status" value="1"/>
</dbReference>
<feature type="domain" description="AB hydrolase-1" evidence="1">
    <location>
        <begin position="34"/>
        <end position="150"/>
    </location>
</feature>
<organism evidence="2 3">
    <name type="scientific">Microbulbifer donghaiensis</name>
    <dbReference type="NCBI Taxonomy" id="494016"/>
    <lineage>
        <taxon>Bacteria</taxon>
        <taxon>Pseudomonadati</taxon>
        <taxon>Pseudomonadota</taxon>
        <taxon>Gammaproteobacteria</taxon>
        <taxon>Cellvibrionales</taxon>
        <taxon>Microbulbiferaceae</taxon>
        <taxon>Microbulbifer</taxon>
    </lineage>
</organism>
<dbReference type="OrthoDB" id="556502at2"/>
<dbReference type="Gene3D" id="3.40.50.1820">
    <property type="entry name" value="alpha/beta hydrolase"/>
    <property type="match status" value="1"/>
</dbReference>
<sequence>MPKGGITQGKLSLAAAVTVLLFFAASVRAETQCVILLHGLTKDSRSLRPLQHQLIDAGYYVANIDYPSRQKPIAELADYAVKAGLEQCARVNARPVNFVTHSLGGLLVRHYLQRHSVAQLNRIVMLAPPNHGSRVGDILSCIPYIKDINGPAGRQLGTGAGSVPLQLEPAAFNLGIIAGNRSLNPLASSLLAGQDDGRITVESARLPGMCSFLVLPQTHGGIAADEQAIFQALQYLSRGYFTDARAEQFDCTAD</sequence>
<dbReference type="EMBL" id="FQVA01000001">
    <property type="protein sequence ID" value="SHF26236.1"/>
    <property type="molecule type" value="Genomic_DNA"/>
</dbReference>
<dbReference type="InterPro" id="IPR029058">
    <property type="entry name" value="AB_hydrolase_fold"/>
</dbReference>
<keyword evidence="3" id="KW-1185">Reference proteome</keyword>
<name>A0A1M5A876_9GAMM</name>
<dbReference type="AlphaFoldDB" id="A0A1M5A876"/>
<dbReference type="Pfam" id="PF12697">
    <property type="entry name" value="Abhydrolase_6"/>
    <property type="match status" value="1"/>
</dbReference>
<dbReference type="STRING" id="494016.SAMN04487965_1774"/>
<evidence type="ECO:0000313" key="2">
    <source>
        <dbReference type="EMBL" id="SHF26236.1"/>
    </source>
</evidence>
<protein>
    <submittedName>
        <fullName evidence="2">Alpha/beta hydrolase family protein</fullName>
    </submittedName>
</protein>
<keyword evidence="2" id="KW-0378">Hydrolase</keyword>
<dbReference type="SUPFAM" id="SSF53474">
    <property type="entry name" value="alpha/beta-Hydrolases"/>
    <property type="match status" value="1"/>
</dbReference>
<gene>
    <name evidence="2" type="ORF">SAMN04487965_1774</name>
</gene>
<reference evidence="3" key="1">
    <citation type="submission" date="2016-11" db="EMBL/GenBank/DDBJ databases">
        <authorList>
            <person name="Varghese N."/>
            <person name="Submissions S."/>
        </authorList>
    </citation>
    <scope>NUCLEOTIDE SEQUENCE [LARGE SCALE GENOMIC DNA]</scope>
    <source>
        <strain evidence="3">CGMCC 1.7063</strain>
    </source>
</reference>
<dbReference type="GO" id="GO:0016787">
    <property type="term" value="F:hydrolase activity"/>
    <property type="evidence" value="ECO:0007669"/>
    <property type="project" value="UniProtKB-KW"/>
</dbReference>
<dbReference type="InterPro" id="IPR000073">
    <property type="entry name" value="AB_hydrolase_1"/>
</dbReference>